<dbReference type="InterPro" id="IPR010994">
    <property type="entry name" value="RuvA_2-like"/>
</dbReference>
<dbReference type="GO" id="GO:0015628">
    <property type="term" value="P:protein secretion by the type II secretion system"/>
    <property type="evidence" value="ECO:0007669"/>
    <property type="project" value="TreeGrafter"/>
</dbReference>
<dbReference type="InterPro" id="IPR019554">
    <property type="entry name" value="Soluble_ligand-bd"/>
</dbReference>
<protein>
    <submittedName>
        <fullName evidence="3">Helix-hairpin-helix domain-containing protein</fullName>
    </submittedName>
</protein>
<feature type="domain" description="Helix-hairpin-helix DNA-binding motif class 1" evidence="2">
    <location>
        <begin position="220"/>
        <end position="239"/>
    </location>
</feature>
<organism evidence="3 4">
    <name type="scientific">Microbacterium lushaniae</name>
    <dbReference type="NCBI Taxonomy" id="2614639"/>
    <lineage>
        <taxon>Bacteria</taxon>
        <taxon>Bacillati</taxon>
        <taxon>Actinomycetota</taxon>
        <taxon>Actinomycetes</taxon>
        <taxon>Micrococcales</taxon>
        <taxon>Microbacteriaceae</taxon>
        <taxon>Microbacterium</taxon>
    </lineage>
</organism>
<reference evidence="4" key="1">
    <citation type="submission" date="2019-09" db="EMBL/GenBank/DDBJ databases">
        <title>Mumia zhuanghuii sp. nov. isolated from the intestinal contents of plateau pika (Ochotona curzoniae) in the Qinghai-Tibet plateau of China.</title>
        <authorList>
            <person name="Tian Z."/>
        </authorList>
    </citation>
    <scope>NUCLEOTIDE SEQUENCE [LARGE SCALE GENOMIC DNA]</scope>
    <source>
        <strain evidence="4">L-031</strain>
    </source>
</reference>
<dbReference type="GO" id="GO:0003677">
    <property type="term" value="F:DNA binding"/>
    <property type="evidence" value="ECO:0007669"/>
    <property type="project" value="InterPro"/>
</dbReference>
<dbReference type="GO" id="GO:0015627">
    <property type="term" value="C:type II protein secretion system complex"/>
    <property type="evidence" value="ECO:0007669"/>
    <property type="project" value="TreeGrafter"/>
</dbReference>
<dbReference type="SUPFAM" id="SSF47781">
    <property type="entry name" value="RuvA domain 2-like"/>
    <property type="match status" value="1"/>
</dbReference>
<dbReference type="Pfam" id="PF12836">
    <property type="entry name" value="HHH_3"/>
    <property type="match status" value="1"/>
</dbReference>
<evidence type="ECO:0000313" key="3">
    <source>
        <dbReference type="EMBL" id="QEW03272.1"/>
    </source>
</evidence>
<dbReference type="EMBL" id="CP044232">
    <property type="protein sequence ID" value="QEW03272.1"/>
    <property type="molecule type" value="Genomic_DNA"/>
</dbReference>
<dbReference type="Proteomes" id="UP000325516">
    <property type="component" value="Chromosome"/>
</dbReference>
<dbReference type="InterPro" id="IPR003583">
    <property type="entry name" value="Hlx-hairpin-Hlx_DNA-bd_motif"/>
</dbReference>
<accession>A0A5J6L4K0</accession>
<gene>
    <name evidence="3" type="ORF">F6J85_09250</name>
</gene>
<sequence>MRARRARLARAVRRLRHRVRVRARLRAAAEEEPVRVTPGFSHPSRPLLPSPRLRRPAPRVVRLTALRSRARPSLAHVESGHERGRARRRLGAGAAIVLVLAVFAVTVGIGIVRGASGAAETVPLASEPPSSPSASAVVYVHVAGAVGAPGLYALQPDARAVDAIAAAGGFAPDADRGAVNLARAVQDGEQIVVPVAGAMPDPAAASPVDPMVDLNTADAAALEELPGIGPALADRILTWREENGRFASVEDLLAVPGIGEKLLAGLREQVRV</sequence>
<dbReference type="Pfam" id="PF10531">
    <property type="entry name" value="SLBB"/>
    <property type="match status" value="1"/>
</dbReference>
<keyword evidence="1" id="KW-0472">Membrane</keyword>
<keyword evidence="4" id="KW-1185">Reference proteome</keyword>
<dbReference type="KEGG" id="mlz:F6J85_09250"/>
<feature type="domain" description="Helix-hairpin-helix DNA-binding motif class 1" evidence="2">
    <location>
        <begin position="250"/>
        <end position="269"/>
    </location>
</feature>
<dbReference type="InterPro" id="IPR051675">
    <property type="entry name" value="Endo/Exo/Phosphatase_dom_1"/>
</dbReference>
<keyword evidence="1" id="KW-0812">Transmembrane</keyword>
<evidence type="ECO:0000256" key="1">
    <source>
        <dbReference type="SAM" id="Phobius"/>
    </source>
</evidence>
<dbReference type="GO" id="GO:0006281">
    <property type="term" value="P:DNA repair"/>
    <property type="evidence" value="ECO:0007669"/>
    <property type="project" value="InterPro"/>
</dbReference>
<dbReference type="SMART" id="SM00278">
    <property type="entry name" value="HhH1"/>
    <property type="match status" value="2"/>
</dbReference>
<dbReference type="PANTHER" id="PTHR21180">
    <property type="entry name" value="ENDONUCLEASE/EXONUCLEASE/PHOSPHATASE FAMILY DOMAIN-CONTAINING PROTEIN 1"/>
    <property type="match status" value="1"/>
</dbReference>
<evidence type="ECO:0000313" key="4">
    <source>
        <dbReference type="Proteomes" id="UP000325516"/>
    </source>
</evidence>
<dbReference type="Gene3D" id="3.10.560.10">
    <property type="entry name" value="Outer membrane lipoprotein wza domain like"/>
    <property type="match status" value="1"/>
</dbReference>
<dbReference type="PANTHER" id="PTHR21180:SF32">
    <property type="entry name" value="ENDONUCLEASE_EXONUCLEASE_PHOSPHATASE FAMILY DOMAIN-CONTAINING PROTEIN 1"/>
    <property type="match status" value="1"/>
</dbReference>
<keyword evidence="1" id="KW-1133">Transmembrane helix</keyword>
<name>A0A5J6L4K0_9MICO</name>
<dbReference type="AlphaFoldDB" id="A0A5J6L4K0"/>
<dbReference type="Gene3D" id="1.10.150.280">
    <property type="entry name" value="AF1531-like domain"/>
    <property type="match status" value="1"/>
</dbReference>
<proteinExistence type="predicted"/>
<feature type="transmembrane region" description="Helical" evidence="1">
    <location>
        <begin position="136"/>
        <end position="154"/>
    </location>
</feature>
<evidence type="ECO:0000259" key="2">
    <source>
        <dbReference type="SMART" id="SM00278"/>
    </source>
</evidence>
<feature type="transmembrane region" description="Helical" evidence="1">
    <location>
        <begin position="90"/>
        <end position="116"/>
    </location>
</feature>